<dbReference type="PANTHER" id="PTHR33304:SF61">
    <property type="entry name" value="RING_FYVE_PHD ZINC FINGER SUPERFAMILY PROTEIN"/>
    <property type="match status" value="1"/>
</dbReference>
<feature type="compositionally biased region" description="Basic and acidic residues" evidence="6">
    <location>
        <begin position="460"/>
        <end position="471"/>
    </location>
</feature>
<dbReference type="InterPro" id="IPR049914">
    <property type="entry name" value="PHD1-3/5-6"/>
</dbReference>
<feature type="compositionally biased region" description="Polar residues" evidence="6">
    <location>
        <begin position="546"/>
        <end position="579"/>
    </location>
</feature>
<evidence type="ECO:0000256" key="1">
    <source>
        <dbReference type="ARBA" id="ARBA00022723"/>
    </source>
</evidence>
<sequence>MQVSRTQPQTTSDSENSAEIEDDVKVCDICGDAGQEELLAICSRCSDGAEHTYCMRVMLDKLPEGDWLCEECQLKEENENQKVDRSEAAGEMLEIPCLNEKDQSSGNTFNPNLESKEINSDAKGAKGLQSTQDSTMRHGKNVEVTSVTSNKVSDTSGGSTGITSPRKNTVLSHESSLSSLDVGKVKPVNPSPPCGGRSRSGFQSIAHSQVSLGSNSSKTEAQFESTRGLLSKSMTEAQFESTRGLLSKSASFNSSKMPKVKQLIESVPLRQKITSSSDSRKEGLLKTITKSASFKSTNSGCSTESANKIQSLDPLRAEDPKGGKQVKERSVINKKNSSMSDRPSNSPSLSASTTSPLPKLDIKFSQQIGKSNKIPDSSNVGTDRGSNNANNLGCKEVKKQSSFSTRTSGSTSNGLRKSEDQKTCQPVSNENVHASSAAADRACCKPDSIQQCSTPQAADSAHRDDKTKDRTFSSSARQTASGSSRILRCQRCNETGHTTQLCAVDKLRMSAVRPSAERNLREGSNKNSMWKDMVEAMRSKTRPLKNNKSPDQSEEISTSSADQNSEVTSKDLQSGSLSCARNLPSMEETADGQEILRRSADFSKAAAFHVKQKTPYQEETVCVPNDGNINTIPSISDELNMKPQMQILPGQASVLDPPLRASIIPKLEFIWQGGFKVLTTGGLSELCDGLQAHLSSRVSPKALEEAFKFPCIIHLEEVPRRSSWPLQFQENSPKEDNIALFFFAKDIDCYKNNYSKLLETMLKNDLALKGNMDGAELLIFPSNLLPENSQRWNNLLFLWGVFRERKKKSLDNMPVFQKLNRPNLNMEPLDQDLPAPIMLEVSSSSKISSHENSNKELSRSERSPKRKKVDSASNVDFRYHSFSGIKDATCNAQEYSFVKPWHQDAVDNKILKLTSCSLPVSSSGKSTSCACPESNRQMNSEQSYLGVKYGVTWLNNFRENSDGREDSEHICHVHASSRQSSHGQDRVSPTYSISSYCGQGTKIMQKDNFINSDSVLDEDPPDNPPEIDHVSLRPNRKPMQSNTMEKLSHVPGETILRKEEANCSANDEKESKKMKLNNGGFAGCSSREEILSAKLSSKVHPLSSSFTNDSIHGETTPESSRSVERNFFPVDSGPIRGKKAEDFIYLSSDDEDTPGSNTPDLKLALGGKKKSLGHDILPLFPPKVGEKSNQDKPPGPAVVDGDDFSASLSLSLAFPALAKEQAAKPVLKTEQMMPAKPASNTSFFFFHGYTDT</sequence>
<feature type="region of interest" description="Disordered" evidence="6">
    <location>
        <begin position="1180"/>
        <end position="1201"/>
    </location>
</feature>
<feature type="region of interest" description="Disordered" evidence="6">
    <location>
        <begin position="1101"/>
        <end position="1129"/>
    </location>
</feature>
<dbReference type="InterPro" id="IPR019787">
    <property type="entry name" value="Znf_PHD-finger"/>
</dbReference>
<name>A0A8K0IK19_COCNU</name>
<feature type="compositionally biased region" description="Polar residues" evidence="6">
    <location>
        <begin position="104"/>
        <end position="113"/>
    </location>
</feature>
<evidence type="ECO:0000256" key="3">
    <source>
        <dbReference type="ARBA" id="ARBA00022833"/>
    </source>
</evidence>
<feature type="compositionally biased region" description="Low complexity" evidence="6">
    <location>
        <begin position="336"/>
        <end position="358"/>
    </location>
</feature>
<evidence type="ECO:0000313" key="8">
    <source>
        <dbReference type="EMBL" id="KAG1360894.1"/>
    </source>
</evidence>
<feature type="compositionally biased region" description="Basic and acidic residues" evidence="6">
    <location>
        <begin position="315"/>
        <end position="331"/>
    </location>
</feature>
<gene>
    <name evidence="8" type="ORF">COCNU_09G003570</name>
</gene>
<feature type="compositionally biased region" description="Basic and acidic residues" evidence="6">
    <location>
        <begin position="114"/>
        <end position="124"/>
    </location>
</feature>
<keyword evidence="4" id="KW-0805">Transcription regulation</keyword>
<dbReference type="AlphaFoldDB" id="A0A8K0IK19"/>
<feature type="compositionally biased region" description="Polar residues" evidence="6">
    <location>
        <begin position="294"/>
        <end position="310"/>
    </location>
</feature>
<dbReference type="OrthoDB" id="787137at2759"/>
<proteinExistence type="predicted"/>
<keyword evidence="9" id="KW-1185">Reference proteome</keyword>
<feature type="domain" description="Zinc finger PHD-type" evidence="7">
    <location>
        <begin position="26"/>
        <end position="73"/>
    </location>
</feature>
<dbReference type="Pfam" id="PF00628">
    <property type="entry name" value="PHD"/>
    <property type="match status" value="1"/>
</dbReference>
<feature type="compositionally biased region" description="Low complexity" evidence="6">
    <location>
        <begin position="473"/>
        <end position="485"/>
    </location>
</feature>
<evidence type="ECO:0000256" key="6">
    <source>
        <dbReference type="SAM" id="MobiDB-lite"/>
    </source>
</evidence>
<feature type="compositionally biased region" description="Low complexity" evidence="6">
    <location>
        <begin position="401"/>
        <end position="412"/>
    </location>
</feature>
<reference evidence="8" key="1">
    <citation type="journal article" date="2017" name="Gigascience">
        <title>The genome draft of coconut (Cocos nucifera).</title>
        <authorList>
            <person name="Xiao Y."/>
            <person name="Xu P."/>
            <person name="Fan H."/>
            <person name="Baudouin L."/>
            <person name="Xia W."/>
            <person name="Bocs S."/>
            <person name="Xu J."/>
            <person name="Li Q."/>
            <person name="Guo A."/>
            <person name="Zhou L."/>
            <person name="Li J."/>
            <person name="Wu Y."/>
            <person name="Ma Z."/>
            <person name="Armero A."/>
            <person name="Issali A.E."/>
            <person name="Liu N."/>
            <person name="Peng M."/>
            <person name="Yang Y."/>
        </authorList>
    </citation>
    <scope>NUCLEOTIDE SEQUENCE</scope>
    <source>
        <tissue evidence="8">Spear leaf of Hainan Tall coconut</tissue>
    </source>
</reference>
<dbReference type="GO" id="GO:0140566">
    <property type="term" value="F:histone reader activity"/>
    <property type="evidence" value="ECO:0007669"/>
    <property type="project" value="InterPro"/>
</dbReference>
<evidence type="ECO:0000256" key="2">
    <source>
        <dbReference type="ARBA" id="ARBA00022771"/>
    </source>
</evidence>
<accession>A0A8K0IK19</accession>
<dbReference type="SUPFAM" id="SSF57903">
    <property type="entry name" value="FYVE/PHD zinc finger"/>
    <property type="match status" value="1"/>
</dbReference>
<dbReference type="Pfam" id="PF23121">
    <property type="entry name" value="SPOC_AIPP2"/>
    <property type="match status" value="1"/>
</dbReference>
<feature type="region of interest" description="Disordered" evidence="6">
    <location>
        <begin position="1012"/>
        <end position="1044"/>
    </location>
</feature>
<organism evidence="8 9">
    <name type="scientific">Cocos nucifera</name>
    <name type="common">Coconut palm</name>
    <dbReference type="NCBI Taxonomy" id="13894"/>
    <lineage>
        <taxon>Eukaryota</taxon>
        <taxon>Viridiplantae</taxon>
        <taxon>Streptophyta</taxon>
        <taxon>Embryophyta</taxon>
        <taxon>Tracheophyta</taxon>
        <taxon>Spermatophyta</taxon>
        <taxon>Magnoliopsida</taxon>
        <taxon>Liliopsida</taxon>
        <taxon>Arecaceae</taxon>
        <taxon>Arecoideae</taxon>
        <taxon>Cocoseae</taxon>
        <taxon>Attaleinae</taxon>
        <taxon>Cocos</taxon>
    </lineage>
</organism>
<feature type="region of interest" description="Disordered" evidence="6">
    <location>
        <begin position="449"/>
        <end position="485"/>
    </location>
</feature>
<feature type="compositionally biased region" description="Polar residues" evidence="6">
    <location>
        <begin position="423"/>
        <end position="432"/>
    </location>
</feature>
<dbReference type="InterPro" id="IPR001965">
    <property type="entry name" value="Znf_PHD"/>
</dbReference>
<feature type="region of interest" description="Disordered" evidence="6">
    <location>
        <begin position="294"/>
        <end position="432"/>
    </location>
</feature>
<dbReference type="InterPro" id="IPR013083">
    <property type="entry name" value="Znf_RING/FYVE/PHD"/>
</dbReference>
<dbReference type="Gene3D" id="3.30.40.10">
    <property type="entry name" value="Zinc/RING finger domain, C3HC4 (zinc finger)"/>
    <property type="match status" value="1"/>
</dbReference>
<evidence type="ECO:0000313" key="9">
    <source>
        <dbReference type="Proteomes" id="UP000797356"/>
    </source>
</evidence>
<dbReference type="EMBL" id="CM017880">
    <property type="protein sequence ID" value="KAG1360894.1"/>
    <property type="molecule type" value="Genomic_DNA"/>
</dbReference>
<dbReference type="SMART" id="SM00249">
    <property type="entry name" value="PHD"/>
    <property type="match status" value="1"/>
</dbReference>
<feature type="compositionally biased region" description="Polar residues" evidence="6">
    <location>
        <begin position="165"/>
        <end position="179"/>
    </location>
</feature>
<keyword evidence="1" id="KW-0479">Metal-binding</keyword>
<dbReference type="Proteomes" id="UP000797356">
    <property type="component" value="Chromosome 9"/>
</dbReference>
<dbReference type="GO" id="GO:0008270">
    <property type="term" value="F:zinc ion binding"/>
    <property type="evidence" value="ECO:0007669"/>
    <property type="project" value="UniProtKB-KW"/>
</dbReference>
<keyword evidence="2" id="KW-0863">Zinc-finger</keyword>
<dbReference type="PANTHER" id="PTHR33304">
    <property type="match status" value="1"/>
</dbReference>
<feature type="compositionally biased region" description="Basic and acidic residues" evidence="6">
    <location>
        <begin position="848"/>
        <end position="863"/>
    </location>
</feature>
<feature type="compositionally biased region" description="Polar residues" evidence="6">
    <location>
        <begin position="364"/>
        <end position="391"/>
    </location>
</feature>
<keyword evidence="5" id="KW-0804">Transcription</keyword>
<dbReference type="GO" id="GO:0034244">
    <property type="term" value="P:negative regulation of transcription elongation by RNA polymerase II"/>
    <property type="evidence" value="ECO:0007669"/>
    <property type="project" value="InterPro"/>
</dbReference>
<feature type="region of interest" description="Disordered" evidence="6">
    <location>
        <begin position="844"/>
        <end position="870"/>
    </location>
</feature>
<evidence type="ECO:0000256" key="4">
    <source>
        <dbReference type="ARBA" id="ARBA00023015"/>
    </source>
</evidence>
<feature type="compositionally biased region" description="Low complexity" evidence="6">
    <location>
        <begin position="155"/>
        <end position="164"/>
    </location>
</feature>
<dbReference type="InterPro" id="IPR011011">
    <property type="entry name" value="Znf_FYVE_PHD"/>
</dbReference>
<reference evidence="8" key="2">
    <citation type="submission" date="2019-07" db="EMBL/GenBank/DDBJ databases">
        <authorList>
            <person name="Yang Y."/>
            <person name="Bocs S."/>
            <person name="Baudouin L."/>
        </authorList>
    </citation>
    <scope>NUCLEOTIDE SEQUENCE</scope>
    <source>
        <tissue evidence="8">Spear leaf of Hainan Tall coconut</tissue>
    </source>
</reference>
<evidence type="ECO:0000256" key="5">
    <source>
        <dbReference type="ARBA" id="ARBA00023163"/>
    </source>
</evidence>
<evidence type="ECO:0000259" key="7">
    <source>
        <dbReference type="SMART" id="SM00249"/>
    </source>
</evidence>
<feature type="region of interest" description="Disordered" evidence="6">
    <location>
        <begin position="539"/>
        <end position="588"/>
    </location>
</feature>
<dbReference type="InterPro" id="IPR056280">
    <property type="entry name" value="AIPP2-like_SPOC"/>
</dbReference>
<comment type="caution">
    <text evidence="8">The sequence shown here is derived from an EMBL/GenBank/DDBJ whole genome shotgun (WGS) entry which is preliminary data.</text>
</comment>
<feature type="region of interest" description="Disordered" evidence="6">
    <location>
        <begin position="99"/>
        <end position="198"/>
    </location>
</feature>
<protein>
    <recommendedName>
        <fullName evidence="7">Zinc finger PHD-type domain-containing protein</fullName>
    </recommendedName>
</protein>
<keyword evidence="3" id="KW-0862">Zinc</keyword>
<feature type="compositionally biased region" description="Polar residues" evidence="6">
    <location>
        <begin position="143"/>
        <end position="154"/>
    </location>
</feature>